<keyword evidence="5 6" id="KW-0665">Pyrimidine biosynthesis</keyword>
<dbReference type="InterPro" id="IPR023031">
    <property type="entry name" value="OPRT"/>
</dbReference>
<dbReference type="EC" id="2.4.2.10" evidence="2 6"/>
<dbReference type="InterPro" id="IPR004467">
    <property type="entry name" value="Or_phspho_trans_dom"/>
</dbReference>
<dbReference type="InterPro" id="IPR029057">
    <property type="entry name" value="PRTase-like"/>
</dbReference>
<feature type="binding site" evidence="6">
    <location>
        <position position="106"/>
    </location>
    <ligand>
        <name>5-phospho-alpha-D-ribose 1-diphosphate</name>
        <dbReference type="ChEBI" id="CHEBI:58017"/>
        <note>ligand shared between dimeric partners</note>
    </ligand>
</feature>
<evidence type="ECO:0000256" key="1">
    <source>
        <dbReference type="ARBA" id="ARBA00004889"/>
    </source>
</evidence>
<dbReference type="RefSeq" id="WP_377471541.1">
    <property type="nucleotide sequence ID" value="NZ_JBHLWN010000070.1"/>
</dbReference>
<dbReference type="PANTHER" id="PTHR19278:SF9">
    <property type="entry name" value="URIDINE 5'-MONOPHOSPHATE SYNTHASE"/>
    <property type="match status" value="1"/>
</dbReference>
<evidence type="ECO:0000256" key="5">
    <source>
        <dbReference type="ARBA" id="ARBA00022975"/>
    </source>
</evidence>
<comment type="pathway">
    <text evidence="1 6">Pyrimidine metabolism; UMP biosynthesis via de novo pathway; UMP from orotate: step 1/2.</text>
</comment>
<dbReference type="NCBIfam" id="TIGR00336">
    <property type="entry name" value="pyrE"/>
    <property type="match status" value="1"/>
</dbReference>
<dbReference type="HAMAP" id="MF_01208">
    <property type="entry name" value="PyrE"/>
    <property type="match status" value="1"/>
</dbReference>
<evidence type="ECO:0000256" key="2">
    <source>
        <dbReference type="ARBA" id="ARBA00011971"/>
    </source>
</evidence>
<dbReference type="Pfam" id="PF00156">
    <property type="entry name" value="Pribosyltran"/>
    <property type="match status" value="1"/>
</dbReference>
<comment type="caution">
    <text evidence="8">The sequence shown here is derived from an EMBL/GenBank/DDBJ whole genome shotgun (WGS) entry which is preliminary data.</text>
</comment>
<comment type="subunit">
    <text evidence="6">Homodimer.</text>
</comment>
<sequence length="215" mass="23099">MTTTDLQQLSRDIAASLLSIDAVALRPQQPFTWTSGLKSPIYCDNRLTMSYPAVREQIADGFVQLIRTHHPDAEVIAGTATAGIPHAAWVAQKLGLPMIYVRDKAKGHGKENLIEGVVRPGQKVVVIEDLISTGGSSLKAALAVNEAGAQALGVLAIFSYKLDRGTNAFAEAGMPLHTLSDYPTLLEVAAERGAIRSEDLDKLHAWREDPASYGV</sequence>
<comment type="caution">
    <text evidence="6">Lacks conserved residue(s) required for the propagation of feature annotation.</text>
</comment>
<feature type="domain" description="Phosphoribosyltransferase" evidence="7">
    <location>
        <begin position="57"/>
        <end position="158"/>
    </location>
</feature>
<comment type="function">
    <text evidence="6">Catalyzes the transfer of a ribosyl phosphate group from 5-phosphoribose 1-diphosphate to orotate, leading to the formation of orotidine monophosphate (OMP).</text>
</comment>
<evidence type="ECO:0000259" key="7">
    <source>
        <dbReference type="Pfam" id="PF00156"/>
    </source>
</evidence>
<evidence type="ECO:0000256" key="3">
    <source>
        <dbReference type="ARBA" id="ARBA00022676"/>
    </source>
</evidence>
<feature type="binding site" evidence="6">
    <location>
        <position position="132"/>
    </location>
    <ligand>
        <name>orotate</name>
        <dbReference type="ChEBI" id="CHEBI:30839"/>
    </ligand>
</feature>
<gene>
    <name evidence="6 8" type="primary">pyrE</name>
    <name evidence="8" type="ORF">ACFFK0_17300</name>
</gene>
<feature type="binding site" description="in other chain" evidence="6">
    <location>
        <begin position="128"/>
        <end position="136"/>
    </location>
    <ligand>
        <name>5-phospho-alpha-D-ribose 1-diphosphate</name>
        <dbReference type="ChEBI" id="CHEBI:58017"/>
        <note>ligand shared between dimeric partners</note>
    </ligand>
</feature>
<comment type="cofactor">
    <cofactor evidence="6">
        <name>Mg(2+)</name>
        <dbReference type="ChEBI" id="CHEBI:18420"/>
    </cofactor>
</comment>
<dbReference type="Gene3D" id="3.40.50.2020">
    <property type="match status" value="1"/>
</dbReference>
<dbReference type="CDD" id="cd06223">
    <property type="entry name" value="PRTases_typeI"/>
    <property type="match status" value="1"/>
</dbReference>
<evidence type="ECO:0000256" key="6">
    <source>
        <dbReference type="HAMAP-Rule" id="MF_01208"/>
    </source>
</evidence>
<dbReference type="EMBL" id="JBHLWN010000070">
    <property type="protein sequence ID" value="MFC0214188.1"/>
    <property type="molecule type" value="Genomic_DNA"/>
</dbReference>
<evidence type="ECO:0000256" key="4">
    <source>
        <dbReference type="ARBA" id="ARBA00022679"/>
    </source>
</evidence>
<protein>
    <recommendedName>
        <fullName evidence="2 6">Orotate phosphoribosyltransferase</fullName>
        <shortName evidence="6">OPRT</shortName>
        <shortName evidence="6">OPRTase</shortName>
        <ecNumber evidence="2 6">2.4.2.10</ecNumber>
    </recommendedName>
</protein>
<evidence type="ECO:0000313" key="9">
    <source>
        <dbReference type="Proteomes" id="UP001589776"/>
    </source>
</evidence>
<keyword evidence="9" id="KW-1185">Reference proteome</keyword>
<evidence type="ECO:0000313" key="8">
    <source>
        <dbReference type="EMBL" id="MFC0214188.1"/>
    </source>
</evidence>
<dbReference type="SUPFAM" id="SSF53271">
    <property type="entry name" value="PRTase-like"/>
    <property type="match status" value="1"/>
</dbReference>
<organism evidence="8 9">
    <name type="scientific">Paenibacillus chartarius</name>
    <dbReference type="NCBI Taxonomy" id="747481"/>
    <lineage>
        <taxon>Bacteria</taxon>
        <taxon>Bacillati</taxon>
        <taxon>Bacillota</taxon>
        <taxon>Bacilli</taxon>
        <taxon>Bacillales</taxon>
        <taxon>Paenibacillaceae</taxon>
        <taxon>Paenibacillus</taxon>
    </lineage>
</organism>
<feature type="binding site" evidence="6">
    <location>
        <position position="108"/>
    </location>
    <ligand>
        <name>5-phospho-alpha-D-ribose 1-diphosphate</name>
        <dbReference type="ChEBI" id="CHEBI:58017"/>
        <note>ligand shared between dimeric partners</note>
    </ligand>
</feature>
<name>A0ABV6DNM1_9BACL</name>
<feature type="binding site" evidence="6">
    <location>
        <position position="102"/>
    </location>
    <ligand>
        <name>5-phospho-alpha-D-ribose 1-diphosphate</name>
        <dbReference type="ChEBI" id="CHEBI:58017"/>
        <note>ligand shared between dimeric partners</note>
    </ligand>
</feature>
<dbReference type="GO" id="GO:0004588">
    <property type="term" value="F:orotate phosphoribosyltransferase activity"/>
    <property type="evidence" value="ECO:0007669"/>
    <property type="project" value="UniProtKB-EC"/>
</dbReference>
<dbReference type="InterPro" id="IPR000836">
    <property type="entry name" value="PRTase_dom"/>
</dbReference>
<keyword evidence="3 6" id="KW-0328">Glycosyltransferase</keyword>
<dbReference type="PANTHER" id="PTHR19278">
    <property type="entry name" value="OROTATE PHOSPHORIBOSYLTRANSFERASE"/>
    <property type="match status" value="1"/>
</dbReference>
<dbReference type="Proteomes" id="UP001589776">
    <property type="component" value="Unassembled WGS sequence"/>
</dbReference>
<comment type="catalytic activity">
    <reaction evidence="6">
        <text>orotidine 5'-phosphate + diphosphate = orotate + 5-phospho-alpha-D-ribose 1-diphosphate</text>
        <dbReference type="Rhea" id="RHEA:10380"/>
        <dbReference type="ChEBI" id="CHEBI:30839"/>
        <dbReference type="ChEBI" id="CHEBI:33019"/>
        <dbReference type="ChEBI" id="CHEBI:57538"/>
        <dbReference type="ChEBI" id="CHEBI:58017"/>
        <dbReference type="EC" id="2.4.2.10"/>
    </reaction>
</comment>
<comment type="similarity">
    <text evidence="6">Belongs to the purine/pyrimidine phosphoribosyltransferase family. PyrE subfamily.</text>
</comment>
<reference evidence="8 9" key="1">
    <citation type="submission" date="2024-09" db="EMBL/GenBank/DDBJ databases">
        <authorList>
            <person name="Sun Q."/>
            <person name="Mori K."/>
        </authorList>
    </citation>
    <scope>NUCLEOTIDE SEQUENCE [LARGE SCALE GENOMIC DNA]</scope>
    <source>
        <strain evidence="8 9">CCM 7759</strain>
    </source>
</reference>
<accession>A0ABV6DNM1</accession>
<proteinExistence type="inferred from homology"/>
<keyword evidence="4 6" id="KW-0808">Transferase</keyword>
<keyword evidence="6" id="KW-0460">Magnesium</keyword>